<sequence>MVLLWYGLGGERPREVAAATTPPEQVQLGREALERGVVYYDRGEILTAADLFRKALEGNPRFGAARMGLAEALFWLEEYRQAADHLQEARRLRYPGVELDLLDAKILVLTGRLDQARDRYQAVLARRPYEEEALVGIALLDLAQGKASQDLSGLRALEGRFPRSRLLLTALLEASLARGEVASVRGYLSRALQYHGEDPSVQLLAARFALDQGQYEEALFHGRSAVTLAPELDEGWLVLARAALGKNDPERAREYYEELLSLDPEQPRIWYARGVLAARQGDREVAFRSWERAQRLRPDDELSRIALENTLLAEEPLESPRRRAAAGLYLESGSELQDRFLHRQAERHFRRGLQLDPFHRELRLSLAELYRKQGFRSRYLQELEIVAAHGEAGDQEEQQLLEDRIEIFQRILRDSVSRRWQVDQFTLSRPRVPLVIHYAQTPGTVEPEAGRHIAEYAGAFLAMNENISLGGVFPAERSLAEALVSAREEGAELVLILTTAITGERVSLEALLLEQATGRALFSGRFTRDGVGRIDRALRDLVTALAGRIAPAGGVLQRRGELILVSLGAVDGLEVDSALEIFRDSSSDEVSGTARVLAVDDLLAEARYTPRGPDRLVPGASVLLAGEKEPQEPESRRPPGEGAIIGEGPSRSEGFLSPDLLRRLFRLR</sequence>
<feature type="repeat" description="TPR" evidence="3">
    <location>
        <begin position="233"/>
        <end position="266"/>
    </location>
</feature>
<dbReference type="Gene3D" id="1.25.40.10">
    <property type="entry name" value="Tetratricopeptide repeat domain"/>
    <property type="match status" value="3"/>
</dbReference>
<dbReference type="InterPro" id="IPR051012">
    <property type="entry name" value="CellSynth/LPSAsmb/PSIAsmb"/>
</dbReference>
<evidence type="ECO:0000256" key="2">
    <source>
        <dbReference type="ARBA" id="ARBA00022803"/>
    </source>
</evidence>
<dbReference type="PROSITE" id="PS50005">
    <property type="entry name" value="TPR"/>
    <property type="match status" value="3"/>
</dbReference>
<protein>
    <recommendedName>
        <fullName evidence="7">Tetratricopeptide repeat protein</fullName>
    </recommendedName>
</protein>
<accession>A0A2S4K0H7</accession>
<reference evidence="6" key="1">
    <citation type="submission" date="2015-12" db="EMBL/GenBank/DDBJ databases">
        <authorList>
            <person name="Lodha T.D."/>
            <person name="Chintalapati S."/>
            <person name="Chintalapati V.R."/>
            <person name="Sravanthi T."/>
        </authorList>
    </citation>
    <scope>NUCLEOTIDE SEQUENCE [LARGE SCALE GENOMIC DNA]</scope>
    <source>
        <strain evidence="6">JC133</strain>
    </source>
</reference>
<dbReference type="SMART" id="SM00028">
    <property type="entry name" value="TPR"/>
    <property type="match status" value="6"/>
</dbReference>
<comment type="caution">
    <text evidence="5">The sequence shown here is derived from an EMBL/GenBank/DDBJ whole genome shotgun (WGS) entry which is preliminary data.</text>
</comment>
<evidence type="ECO:0008006" key="7">
    <source>
        <dbReference type="Google" id="ProtNLM"/>
    </source>
</evidence>
<dbReference type="InterPro" id="IPR019734">
    <property type="entry name" value="TPR_rpt"/>
</dbReference>
<dbReference type="EMBL" id="LPWH01000004">
    <property type="protein sequence ID" value="POR05270.1"/>
    <property type="molecule type" value="Genomic_DNA"/>
</dbReference>
<keyword evidence="1" id="KW-0677">Repeat</keyword>
<feature type="repeat" description="TPR" evidence="3">
    <location>
        <begin position="267"/>
        <end position="300"/>
    </location>
</feature>
<dbReference type="InterPro" id="IPR011990">
    <property type="entry name" value="TPR-like_helical_dom_sf"/>
</dbReference>
<keyword evidence="6" id="KW-1185">Reference proteome</keyword>
<feature type="compositionally biased region" description="Low complexity" evidence="4">
    <location>
        <begin position="640"/>
        <end position="649"/>
    </location>
</feature>
<name>A0A2S4K0H7_9SPIO</name>
<proteinExistence type="predicted"/>
<dbReference type="SUPFAM" id="SSF48452">
    <property type="entry name" value="TPR-like"/>
    <property type="match status" value="2"/>
</dbReference>
<dbReference type="Pfam" id="PF13432">
    <property type="entry name" value="TPR_16"/>
    <property type="match status" value="1"/>
</dbReference>
<evidence type="ECO:0000256" key="1">
    <source>
        <dbReference type="ARBA" id="ARBA00022737"/>
    </source>
</evidence>
<keyword evidence="2 3" id="KW-0802">TPR repeat</keyword>
<organism evidence="5 6">
    <name type="scientific">Alkalispirochaeta sphaeroplastigenens</name>
    <dbReference type="NCBI Taxonomy" id="1187066"/>
    <lineage>
        <taxon>Bacteria</taxon>
        <taxon>Pseudomonadati</taxon>
        <taxon>Spirochaetota</taxon>
        <taxon>Spirochaetia</taxon>
        <taxon>Spirochaetales</taxon>
        <taxon>Spirochaetaceae</taxon>
        <taxon>Alkalispirochaeta</taxon>
    </lineage>
</organism>
<evidence type="ECO:0000313" key="5">
    <source>
        <dbReference type="EMBL" id="POR05270.1"/>
    </source>
</evidence>
<dbReference type="Pfam" id="PF14559">
    <property type="entry name" value="TPR_19"/>
    <property type="match status" value="1"/>
</dbReference>
<gene>
    <name evidence="5" type="ORF">AU468_01920</name>
</gene>
<feature type="repeat" description="TPR" evidence="3">
    <location>
        <begin position="29"/>
        <end position="62"/>
    </location>
</feature>
<evidence type="ECO:0000256" key="3">
    <source>
        <dbReference type="PROSITE-ProRule" id="PRU00339"/>
    </source>
</evidence>
<dbReference type="Proteomes" id="UP000237350">
    <property type="component" value="Unassembled WGS sequence"/>
</dbReference>
<evidence type="ECO:0000313" key="6">
    <source>
        <dbReference type="Proteomes" id="UP000237350"/>
    </source>
</evidence>
<feature type="compositionally biased region" description="Basic and acidic residues" evidence="4">
    <location>
        <begin position="626"/>
        <end position="639"/>
    </location>
</feature>
<dbReference type="PANTHER" id="PTHR45586:SF1">
    <property type="entry name" value="LIPOPOLYSACCHARIDE ASSEMBLY PROTEIN B"/>
    <property type="match status" value="1"/>
</dbReference>
<evidence type="ECO:0000256" key="4">
    <source>
        <dbReference type="SAM" id="MobiDB-lite"/>
    </source>
</evidence>
<feature type="region of interest" description="Disordered" evidence="4">
    <location>
        <begin position="626"/>
        <end position="655"/>
    </location>
</feature>
<dbReference type="PANTHER" id="PTHR45586">
    <property type="entry name" value="TPR REPEAT-CONTAINING PROTEIN PA4667"/>
    <property type="match status" value="1"/>
</dbReference>
<dbReference type="AlphaFoldDB" id="A0A2S4K0H7"/>